<protein>
    <submittedName>
        <fullName evidence="2">Tex22</fullName>
    </submittedName>
</protein>
<evidence type="ECO:0000313" key="3">
    <source>
        <dbReference type="RGD" id="1597257"/>
    </source>
</evidence>
<proteinExistence type="evidence at transcript level"/>
<dbReference type="RGD" id="1597257">
    <property type="gene designation" value="Tex22"/>
</dbReference>
<gene>
    <name evidence="3" type="primary">Tex22</name>
</gene>
<organism evidence="2">
    <name type="scientific">Rattus norvegicus</name>
    <name type="common">Rat</name>
    <dbReference type="NCBI Taxonomy" id="10116"/>
    <lineage>
        <taxon>Eukaryota</taxon>
        <taxon>Metazoa</taxon>
        <taxon>Chordata</taxon>
        <taxon>Craniata</taxon>
        <taxon>Vertebrata</taxon>
        <taxon>Euteleostomi</taxon>
        <taxon>Mammalia</taxon>
        <taxon>Eutheria</taxon>
        <taxon>Euarchontoglires</taxon>
        <taxon>Glires</taxon>
        <taxon>Rodentia</taxon>
        <taxon>Myomorpha</taxon>
        <taxon>Muroidea</taxon>
        <taxon>Muridae</taxon>
        <taxon>Murinae</taxon>
        <taxon>Rattus</taxon>
    </lineage>
</organism>
<evidence type="ECO:0000313" key="2">
    <source>
        <dbReference type="EMBL" id="QPB70554.1"/>
    </source>
</evidence>
<evidence type="ECO:0000256" key="1">
    <source>
        <dbReference type="SAM" id="MobiDB-lite"/>
    </source>
</evidence>
<feature type="compositionally biased region" description="Low complexity" evidence="1">
    <location>
        <begin position="14"/>
        <end position="24"/>
    </location>
</feature>
<feature type="region of interest" description="Disordered" evidence="1">
    <location>
        <begin position="1"/>
        <end position="66"/>
    </location>
</feature>
<reference evidence="2" key="1">
    <citation type="submission" date="2019-10" db="EMBL/GenBank/DDBJ databases">
        <authorList>
            <person name="Mounika M."/>
            <person name="Yenugu S."/>
        </authorList>
    </citation>
    <scope>NUCLEOTIDE SEQUENCE</scope>
    <source>
        <strain evidence="2">Wistar</strain>
        <tissue evidence="2">Testis</tissue>
    </source>
</reference>
<feature type="compositionally biased region" description="Polar residues" evidence="1">
    <location>
        <begin position="25"/>
        <end position="38"/>
    </location>
</feature>
<accession>A0A7S8BGV1</accession>
<dbReference type="EMBL" id="MN635755">
    <property type="protein sequence ID" value="QPB70554.1"/>
    <property type="molecule type" value="mRNA"/>
</dbReference>
<dbReference type="AGR" id="RGD:1597257"/>
<sequence>MDSRQQRPQRKTLQWQLAQEQRQQSPQQGLSAASSQPDTKSKPPEDLQTQDWVCEPQEHRRPGTSWNVSIDERRHLAMLRMEERTNPARDPFRNVLGLHLEDQQTEPSPPTQPAPDLSFRAGENVVRDITQLVAEMMSEGIERDVLLPHPLRPTEYSNALQDFLARNAPPWKNENSSRLPHP</sequence>
<dbReference type="AlphaFoldDB" id="A0A7S8BGV1"/>
<name>A0A7S8BGV1_RAT</name>